<evidence type="ECO:0000313" key="2">
    <source>
        <dbReference type="Proteomes" id="UP000054925"/>
    </source>
</evidence>
<dbReference type="Proteomes" id="UP000054925">
    <property type="component" value="Unassembled WGS sequence"/>
</dbReference>
<name>A0A158KN36_9BURK</name>
<protein>
    <submittedName>
        <fullName evidence="1">Uncharacterized protein</fullName>
    </submittedName>
</protein>
<gene>
    <name evidence="1" type="ORF">AWB67_06115</name>
</gene>
<evidence type="ECO:0000313" key="1">
    <source>
        <dbReference type="EMBL" id="SAL82415.1"/>
    </source>
</evidence>
<comment type="caution">
    <text evidence="1">The sequence shown here is derived from an EMBL/GenBank/DDBJ whole genome shotgun (WGS) entry which is preliminary data.</text>
</comment>
<proteinExistence type="predicted"/>
<organism evidence="1 2">
    <name type="scientific">Caballeronia terrestris</name>
    <dbReference type="NCBI Taxonomy" id="1226301"/>
    <lineage>
        <taxon>Bacteria</taxon>
        <taxon>Pseudomonadati</taxon>
        <taxon>Pseudomonadota</taxon>
        <taxon>Betaproteobacteria</taxon>
        <taxon>Burkholderiales</taxon>
        <taxon>Burkholderiaceae</taxon>
        <taxon>Caballeronia</taxon>
    </lineage>
</organism>
<sequence>MANMDRERIYDEAIGYMEQTVHDLTGRMPAPSFVQKRGYRYAEKDAYRAIVQKMARIVSALRAARLLLAHGFIQEQASMCRIVDEAEVDVTFLVLGIVYGEAELHKRFLTDFYQEEHEDPERPMQTRNKRGSVPRDKIVAFIASSPVSGDDPSTAIAAMQTIHKATSGYVHGASPFLMEMYGGRPACFHMNGLRDSPLWHDHRDDIWNYIYRGLTAFGLAAKAFGDQKLFDMIWAYTQQFSSSEPE</sequence>
<dbReference type="RefSeq" id="WP_235025415.1">
    <property type="nucleotide sequence ID" value="NZ_FCOL02000076.1"/>
</dbReference>
<reference evidence="1" key="1">
    <citation type="submission" date="2016-01" db="EMBL/GenBank/DDBJ databases">
        <authorList>
            <person name="Peeters C."/>
        </authorList>
    </citation>
    <scope>NUCLEOTIDE SEQUENCE [LARGE SCALE GENOMIC DNA]</scope>
    <source>
        <strain evidence="1">LMG 22937</strain>
    </source>
</reference>
<dbReference type="EMBL" id="FCOL02000076">
    <property type="protein sequence ID" value="SAL82415.1"/>
    <property type="molecule type" value="Genomic_DNA"/>
</dbReference>
<dbReference type="AlphaFoldDB" id="A0A158KN36"/>
<accession>A0A158KN36</accession>
<keyword evidence="2" id="KW-1185">Reference proteome</keyword>